<reference evidence="2" key="1">
    <citation type="submission" date="2023-12" db="EMBL/GenBank/DDBJ databases">
        <title>Novel species in genus Nocardioides.</title>
        <authorList>
            <person name="Zhou H."/>
        </authorList>
    </citation>
    <scope>NUCLEOTIDE SEQUENCE [LARGE SCALE GENOMIC DNA]</scope>
    <source>
        <strain evidence="2">HM61</strain>
    </source>
</reference>
<proteinExistence type="predicted"/>
<dbReference type="RefSeq" id="WP_322938126.1">
    <property type="nucleotide sequence ID" value="NZ_CP141059.1"/>
</dbReference>
<dbReference type="Gene3D" id="1.10.510.10">
    <property type="entry name" value="Transferase(Phosphotransferase) domain 1"/>
    <property type="match status" value="1"/>
</dbReference>
<sequence length="494" mass="46479">MSTARGLTEPQVLAVGRGLLTELARLHEAGGVSGAVGPATVLVNDDGAVRLVDGPADRAYASPEVLTGQPPTARSDLYSAGALLAHLFRGEPTLPPSVADLDPGVAWLLGPVLAADPATRPGSAAAMVAAVDQLAEQRHGADWRVAAGLAGAAGVAGAVPVLVLATGGGASAAGAAAGGAAGLGAGAVGTGGAGAGGAAGGAASVAGTGASGQVAAAGGVVTPQGGVLGGVAAPGAGTPAAAGGASASGAAGTGQGVAGGGVQAAGHTSHAVGGGISKGLAVKLGAAVAAGAVGVAGTAAAVILLTGGETKTVEVPATSDIYLAGASEEMEAQLSDPGTRPVSVDVDGAGTVSFPSVEGELSACSGCEPESPDGGNISFGSTGITAFNGIAGVTFADRTLFVVGVFVGDDQPTQPDDAVVDLSGADDETTQEPGLGEPFFIGDGETGDGEVQEVVVPEDATTLYVGFADAYGFYGTPGAYGDNEGSVDVEVSID</sequence>
<dbReference type="EMBL" id="CP141059">
    <property type="protein sequence ID" value="WQQ27826.1"/>
    <property type="molecule type" value="Genomic_DNA"/>
</dbReference>
<dbReference type="InterPro" id="IPR011009">
    <property type="entry name" value="Kinase-like_dom_sf"/>
</dbReference>
<dbReference type="Proteomes" id="UP001327225">
    <property type="component" value="Chromosome"/>
</dbReference>
<evidence type="ECO:0000313" key="2">
    <source>
        <dbReference type="Proteomes" id="UP001327225"/>
    </source>
</evidence>
<evidence type="ECO:0000313" key="1">
    <source>
        <dbReference type="EMBL" id="WQQ27826.1"/>
    </source>
</evidence>
<gene>
    <name evidence="1" type="ORF">SHK19_06225</name>
</gene>
<evidence type="ECO:0008006" key="3">
    <source>
        <dbReference type="Google" id="ProtNLM"/>
    </source>
</evidence>
<protein>
    <recommendedName>
        <fullName evidence="3">Protein kinase domain-containing protein</fullName>
    </recommendedName>
</protein>
<accession>A0ABZ0ZVH6</accession>
<name>A0ABZ0ZVH6_9ACTN</name>
<keyword evidence="2" id="KW-1185">Reference proteome</keyword>
<organism evidence="1 2">
    <name type="scientific">Nocardioides bizhenqiangii</name>
    <dbReference type="NCBI Taxonomy" id="3095076"/>
    <lineage>
        <taxon>Bacteria</taxon>
        <taxon>Bacillati</taxon>
        <taxon>Actinomycetota</taxon>
        <taxon>Actinomycetes</taxon>
        <taxon>Propionibacteriales</taxon>
        <taxon>Nocardioidaceae</taxon>
        <taxon>Nocardioides</taxon>
    </lineage>
</organism>
<dbReference type="SUPFAM" id="SSF56112">
    <property type="entry name" value="Protein kinase-like (PK-like)"/>
    <property type="match status" value="1"/>
</dbReference>